<dbReference type="Proteomes" id="UP000266723">
    <property type="component" value="Unassembled WGS sequence"/>
</dbReference>
<keyword evidence="2" id="KW-1185">Reference proteome</keyword>
<protein>
    <recommendedName>
        <fullName evidence="3">Secreted protein</fullName>
    </recommendedName>
</protein>
<accession>A0ABQ7B259</accession>
<reference evidence="1 2" key="1">
    <citation type="journal article" date="2020" name="BMC Genomics">
        <title>Intraspecific diversification of the crop wild relative Brassica cretica Lam. using demographic model selection.</title>
        <authorList>
            <person name="Kioukis A."/>
            <person name="Michalopoulou V.A."/>
            <person name="Briers L."/>
            <person name="Pirintsos S."/>
            <person name="Studholme D.J."/>
            <person name="Pavlidis P."/>
            <person name="Sarris P.F."/>
        </authorList>
    </citation>
    <scope>NUCLEOTIDE SEQUENCE [LARGE SCALE GENOMIC DNA]</scope>
    <source>
        <strain evidence="2">cv. PFS-1207/04</strain>
    </source>
</reference>
<evidence type="ECO:0000313" key="2">
    <source>
        <dbReference type="Proteomes" id="UP000266723"/>
    </source>
</evidence>
<proteinExistence type="predicted"/>
<dbReference type="EMBL" id="QGKV02001556">
    <property type="protein sequence ID" value="KAF3520561.1"/>
    <property type="molecule type" value="Genomic_DNA"/>
</dbReference>
<organism evidence="1 2">
    <name type="scientific">Brassica cretica</name>
    <name type="common">Mustard</name>
    <dbReference type="NCBI Taxonomy" id="69181"/>
    <lineage>
        <taxon>Eukaryota</taxon>
        <taxon>Viridiplantae</taxon>
        <taxon>Streptophyta</taxon>
        <taxon>Embryophyta</taxon>
        <taxon>Tracheophyta</taxon>
        <taxon>Spermatophyta</taxon>
        <taxon>Magnoliopsida</taxon>
        <taxon>eudicotyledons</taxon>
        <taxon>Gunneridae</taxon>
        <taxon>Pentapetalae</taxon>
        <taxon>rosids</taxon>
        <taxon>malvids</taxon>
        <taxon>Brassicales</taxon>
        <taxon>Brassicaceae</taxon>
        <taxon>Brassiceae</taxon>
        <taxon>Brassica</taxon>
    </lineage>
</organism>
<gene>
    <name evidence="1" type="ORF">DY000_02061127</name>
</gene>
<evidence type="ECO:0008006" key="3">
    <source>
        <dbReference type="Google" id="ProtNLM"/>
    </source>
</evidence>
<comment type="caution">
    <text evidence="1">The sequence shown here is derived from an EMBL/GenBank/DDBJ whole genome shotgun (WGS) entry which is preliminary data.</text>
</comment>
<evidence type="ECO:0000313" key="1">
    <source>
        <dbReference type="EMBL" id="KAF3520561.1"/>
    </source>
</evidence>
<name>A0ABQ7B259_BRACR</name>
<sequence>MRACLRFRGLLHSVIAETLENCDAARTRTRMKKKTRGGSCGAGLTRFPGLAGIDITGLPLLSCGSTPYMKHMSRFPQSPYSVVHTF</sequence>